<reference evidence="3 4" key="1">
    <citation type="submission" date="2016-11" db="EMBL/GenBank/DDBJ databases">
        <authorList>
            <person name="Jaros S."/>
            <person name="Januszkiewicz K."/>
            <person name="Wedrychowicz H."/>
        </authorList>
    </citation>
    <scope>NUCLEOTIDE SEQUENCE [LARGE SCALE GENOMIC DNA]</scope>
    <source>
        <strain evidence="3 4">DSM 19980</strain>
    </source>
</reference>
<dbReference type="Pfam" id="PF13360">
    <property type="entry name" value="PQQ_2"/>
    <property type="match status" value="1"/>
</dbReference>
<evidence type="ECO:0000313" key="4">
    <source>
        <dbReference type="Proteomes" id="UP000184346"/>
    </source>
</evidence>
<dbReference type="InterPro" id="IPR015943">
    <property type="entry name" value="WD40/YVTN_repeat-like_dom_sf"/>
</dbReference>
<name>A0A1M4V8L0_9GAMM</name>
<evidence type="ECO:0000259" key="2">
    <source>
        <dbReference type="Pfam" id="PF13360"/>
    </source>
</evidence>
<dbReference type="InterPro" id="IPR011047">
    <property type="entry name" value="Quinoprotein_ADH-like_sf"/>
</dbReference>
<sequence>MTRLSLFSLLIAGCLLATPVLATEKAEKEGFGPSRWTQYRLNATNNAVFDNGATPLPRMTFRTGDQVRATPVVVGDALYIGNHATGGMFRFDLPDGKVAWDDDHPWFRHAPNWIHSDMIQADGRIFVGYGNRAFQSAEVRGTGESGVMAVNPENGETLWKHPTRGEVMPTPALWKDALYIVTGGGRLVALAPASGERLWSLDLPGWVSMSSPAIRDGVLYVGALNSVVAVDLERQEILWTFDEDATFTDVPPAVSEDGVVVITGMMNASLLDEAQKRRHASHRGYFHFIYALDAASGELLWSDLLGSGPHQDNNTSGAPTIAGDGVYVGSPYTWSFFAYDLESGERRWEYPVGAKIKGAPAIIDGKVVFGDTAGFLHLLDAEKGQVPVCDSGRPVGKLKVGGSTSNSQNAALAPGGPVVVNRTVFVGSQDRFVHAVPLKMLECRE</sequence>
<proteinExistence type="predicted"/>
<dbReference type="STRING" id="1121942.SAMN02745148_00898"/>
<dbReference type="InterPro" id="IPR002372">
    <property type="entry name" value="PQQ_rpt_dom"/>
</dbReference>
<dbReference type="InterPro" id="IPR018391">
    <property type="entry name" value="PQQ_b-propeller_rpt"/>
</dbReference>
<feature type="chain" id="PRO_5012815780" evidence="1">
    <location>
        <begin position="23"/>
        <end position="445"/>
    </location>
</feature>
<dbReference type="PANTHER" id="PTHR34512:SF30">
    <property type="entry name" value="OUTER MEMBRANE PROTEIN ASSEMBLY FACTOR BAMB"/>
    <property type="match status" value="1"/>
</dbReference>
<dbReference type="OrthoDB" id="9794322at2"/>
<organism evidence="3 4">
    <name type="scientific">Modicisalibacter ilicicola DSM 19980</name>
    <dbReference type="NCBI Taxonomy" id="1121942"/>
    <lineage>
        <taxon>Bacteria</taxon>
        <taxon>Pseudomonadati</taxon>
        <taxon>Pseudomonadota</taxon>
        <taxon>Gammaproteobacteria</taxon>
        <taxon>Oceanospirillales</taxon>
        <taxon>Halomonadaceae</taxon>
        <taxon>Modicisalibacter</taxon>
    </lineage>
</organism>
<keyword evidence="4" id="KW-1185">Reference proteome</keyword>
<protein>
    <submittedName>
        <fullName evidence="3">Outer membrane protein assembly factor BamB, contains PQQ-like beta-propeller repeat</fullName>
    </submittedName>
</protein>
<feature type="signal peptide" evidence="1">
    <location>
        <begin position="1"/>
        <end position="22"/>
    </location>
</feature>
<evidence type="ECO:0000256" key="1">
    <source>
        <dbReference type="SAM" id="SignalP"/>
    </source>
</evidence>
<dbReference type="Proteomes" id="UP000184346">
    <property type="component" value="Unassembled WGS sequence"/>
</dbReference>
<dbReference type="EMBL" id="FQUJ01000003">
    <property type="protein sequence ID" value="SHE65305.1"/>
    <property type="molecule type" value="Genomic_DNA"/>
</dbReference>
<gene>
    <name evidence="3" type="ORF">SAMN02745148_00898</name>
</gene>
<dbReference type="Gene3D" id="2.130.10.10">
    <property type="entry name" value="YVTN repeat-like/Quinoprotein amine dehydrogenase"/>
    <property type="match status" value="2"/>
</dbReference>
<dbReference type="RefSeq" id="WP_072820107.1">
    <property type="nucleotide sequence ID" value="NZ_FQUJ01000003.1"/>
</dbReference>
<accession>A0A1M4V8L0</accession>
<dbReference type="AlphaFoldDB" id="A0A1M4V8L0"/>
<dbReference type="SUPFAM" id="SSF50998">
    <property type="entry name" value="Quinoprotein alcohol dehydrogenase-like"/>
    <property type="match status" value="1"/>
</dbReference>
<keyword evidence="1" id="KW-0732">Signal</keyword>
<feature type="domain" description="Pyrrolo-quinoline quinone repeat" evidence="2">
    <location>
        <begin position="145"/>
        <end position="386"/>
    </location>
</feature>
<evidence type="ECO:0000313" key="3">
    <source>
        <dbReference type="EMBL" id="SHE65305.1"/>
    </source>
</evidence>
<dbReference type="SMART" id="SM00564">
    <property type="entry name" value="PQQ"/>
    <property type="match status" value="8"/>
</dbReference>
<dbReference type="PANTHER" id="PTHR34512">
    <property type="entry name" value="CELL SURFACE PROTEIN"/>
    <property type="match status" value="1"/>
</dbReference>